<evidence type="ECO:0000313" key="5">
    <source>
        <dbReference type="EMBL" id="QDT62960.1"/>
    </source>
</evidence>
<gene>
    <name evidence="5" type="primary">plsC</name>
    <name evidence="5" type="ORF">V22_01580</name>
</gene>
<dbReference type="KEGG" id="chya:V22_01580"/>
<name>A0A517T3K5_9PLAN</name>
<dbReference type="OrthoDB" id="9803035at2"/>
<reference evidence="5 6" key="1">
    <citation type="submission" date="2019-02" db="EMBL/GenBank/DDBJ databases">
        <title>Deep-cultivation of Planctomycetes and their phenomic and genomic characterization uncovers novel biology.</title>
        <authorList>
            <person name="Wiegand S."/>
            <person name="Jogler M."/>
            <person name="Boedeker C."/>
            <person name="Pinto D."/>
            <person name="Vollmers J."/>
            <person name="Rivas-Marin E."/>
            <person name="Kohn T."/>
            <person name="Peeters S.H."/>
            <person name="Heuer A."/>
            <person name="Rast P."/>
            <person name="Oberbeckmann S."/>
            <person name="Bunk B."/>
            <person name="Jeske O."/>
            <person name="Meyerdierks A."/>
            <person name="Storesund J.E."/>
            <person name="Kallscheuer N."/>
            <person name="Luecker S."/>
            <person name="Lage O.M."/>
            <person name="Pohl T."/>
            <person name="Merkel B.J."/>
            <person name="Hornburger P."/>
            <person name="Mueller R.-W."/>
            <person name="Bruemmer F."/>
            <person name="Labrenz M."/>
            <person name="Spormann A.M."/>
            <person name="Op den Camp H."/>
            <person name="Overmann J."/>
            <person name="Amann R."/>
            <person name="Jetten M.S.M."/>
            <person name="Mascher T."/>
            <person name="Medema M.H."/>
            <person name="Devos D.P."/>
            <person name="Kaster A.-K."/>
            <person name="Ovreas L."/>
            <person name="Rohde M."/>
            <person name="Galperin M.Y."/>
            <person name="Jogler C."/>
        </authorList>
    </citation>
    <scope>NUCLEOTIDE SEQUENCE [LARGE SCALE GENOMIC DNA]</scope>
    <source>
        <strain evidence="5 6">V22</strain>
    </source>
</reference>
<dbReference type="SUPFAM" id="SSF69593">
    <property type="entry name" value="Glycerol-3-phosphate (1)-acyltransferase"/>
    <property type="match status" value="1"/>
</dbReference>
<dbReference type="Pfam" id="PF01553">
    <property type="entry name" value="Acyltransferase"/>
    <property type="match status" value="1"/>
</dbReference>
<dbReference type="InterPro" id="IPR002123">
    <property type="entry name" value="Plipid/glycerol_acylTrfase"/>
</dbReference>
<accession>A0A517T3K5</accession>
<sequence length="216" mass="24363">MALRSRRNAPWLITQWILRLVFSTWLKYRGRGMEHLQEEGGLILANHQSFLDPLLIGLPLARPISYLARDSLFKIPILGPFIKATYVLPINRDAAGGQSIREMRARMDNGFLVGMFPEGTRTSNGDVSEFKPGFLALLNRMQHPVYPVGIAGAYEALPRGAFFLRPGRVRVVFGEPIQPEELQAAKNNGRDAVMQLVHERVVACVDEAKDWRAKRD</sequence>
<dbReference type="CDD" id="cd07989">
    <property type="entry name" value="LPLAT_AGPAT-like"/>
    <property type="match status" value="1"/>
</dbReference>
<dbReference type="RefSeq" id="WP_145258890.1">
    <property type="nucleotide sequence ID" value="NZ_CP036316.1"/>
</dbReference>
<comment type="pathway">
    <text evidence="1">Lipid metabolism.</text>
</comment>
<evidence type="ECO:0000256" key="1">
    <source>
        <dbReference type="ARBA" id="ARBA00005189"/>
    </source>
</evidence>
<evidence type="ECO:0000313" key="6">
    <source>
        <dbReference type="Proteomes" id="UP000319976"/>
    </source>
</evidence>
<dbReference type="GO" id="GO:0006654">
    <property type="term" value="P:phosphatidic acid biosynthetic process"/>
    <property type="evidence" value="ECO:0007669"/>
    <property type="project" value="TreeGrafter"/>
</dbReference>
<dbReference type="SMART" id="SM00563">
    <property type="entry name" value="PlsC"/>
    <property type="match status" value="1"/>
</dbReference>
<keyword evidence="2 5" id="KW-0808">Transferase</keyword>
<keyword evidence="6" id="KW-1185">Reference proteome</keyword>
<dbReference type="EMBL" id="CP036316">
    <property type="protein sequence ID" value="QDT62960.1"/>
    <property type="molecule type" value="Genomic_DNA"/>
</dbReference>
<dbReference type="AlphaFoldDB" id="A0A517T3K5"/>
<organism evidence="5 6">
    <name type="scientific">Calycomorphotria hydatis</name>
    <dbReference type="NCBI Taxonomy" id="2528027"/>
    <lineage>
        <taxon>Bacteria</taxon>
        <taxon>Pseudomonadati</taxon>
        <taxon>Planctomycetota</taxon>
        <taxon>Planctomycetia</taxon>
        <taxon>Planctomycetales</taxon>
        <taxon>Planctomycetaceae</taxon>
        <taxon>Calycomorphotria</taxon>
    </lineage>
</organism>
<feature type="domain" description="Phospholipid/glycerol acyltransferase" evidence="4">
    <location>
        <begin position="41"/>
        <end position="153"/>
    </location>
</feature>
<protein>
    <submittedName>
        <fullName evidence="5">1-acyl-sn-glycerol-3-phosphate acyltransferase</fullName>
        <ecNumber evidence="5">2.3.1.-</ecNumber>
    </submittedName>
</protein>
<dbReference type="GO" id="GO:0003841">
    <property type="term" value="F:1-acylglycerol-3-phosphate O-acyltransferase activity"/>
    <property type="evidence" value="ECO:0007669"/>
    <property type="project" value="TreeGrafter"/>
</dbReference>
<evidence type="ECO:0000256" key="2">
    <source>
        <dbReference type="ARBA" id="ARBA00022679"/>
    </source>
</evidence>
<dbReference type="EC" id="2.3.1.-" evidence="5"/>
<evidence type="ECO:0000259" key="4">
    <source>
        <dbReference type="SMART" id="SM00563"/>
    </source>
</evidence>
<dbReference type="PANTHER" id="PTHR10434">
    <property type="entry name" value="1-ACYL-SN-GLYCEROL-3-PHOSPHATE ACYLTRANSFERASE"/>
    <property type="match status" value="1"/>
</dbReference>
<dbReference type="PANTHER" id="PTHR10434:SF11">
    <property type="entry name" value="1-ACYL-SN-GLYCEROL-3-PHOSPHATE ACYLTRANSFERASE"/>
    <property type="match status" value="1"/>
</dbReference>
<dbReference type="Proteomes" id="UP000319976">
    <property type="component" value="Chromosome"/>
</dbReference>
<evidence type="ECO:0000256" key="3">
    <source>
        <dbReference type="ARBA" id="ARBA00023315"/>
    </source>
</evidence>
<keyword evidence="3 5" id="KW-0012">Acyltransferase</keyword>
<proteinExistence type="predicted"/>